<accession>A0ABT0A6Q2</accession>
<evidence type="ECO:0000313" key="4">
    <source>
        <dbReference type="Proteomes" id="UP001165423"/>
    </source>
</evidence>
<evidence type="ECO:0000256" key="2">
    <source>
        <dbReference type="SAM" id="SignalP"/>
    </source>
</evidence>
<dbReference type="Gene3D" id="2.60.40.3110">
    <property type="match status" value="1"/>
</dbReference>
<dbReference type="InterPro" id="IPR000015">
    <property type="entry name" value="Fimb_usher"/>
</dbReference>
<dbReference type="PANTHER" id="PTHR30451">
    <property type="entry name" value="OUTER MEMBRANE USHER PROTEIN"/>
    <property type="match status" value="1"/>
</dbReference>
<evidence type="ECO:0000313" key="3">
    <source>
        <dbReference type="EMBL" id="MCJ0826613.1"/>
    </source>
</evidence>
<evidence type="ECO:0000256" key="1">
    <source>
        <dbReference type="SAM" id="MobiDB-lite"/>
    </source>
</evidence>
<protein>
    <submittedName>
        <fullName evidence="3">Fimbria/pilus outer membrane usher protein</fullName>
    </submittedName>
</protein>
<dbReference type="RefSeq" id="WP_243322270.1">
    <property type="nucleotide sequence ID" value="NZ_JALGCL010000004.1"/>
</dbReference>
<dbReference type="PANTHER" id="PTHR30451:SF5">
    <property type="entry name" value="SLR0019 PROTEIN"/>
    <property type="match status" value="1"/>
</dbReference>
<reference evidence="3 4" key="1">
    <citation type="submission" date="2022-03" db="EMBL/GenBank/DDBJ databases">
        <title>Luteimonas soily sp. nov., a novel bacterium isolated from the soil.</title>
        <authorList>
            <person name="Zhang X."/>
        </authorList>
    </citation>
    <scope>NUCLEOTIDE SEQUENCE [LARGE SCALE GENOMIC DNA]</scope>
    <source>
        <strain evidence="3 4">50</strain>
    </source>
</reference>
<dbReference type="Proteomes" id="UP001165423">
    <property type="component" value="Unassembled WGS sequence"/>
</dbReference>
<keyword evidence="4" id="KW-1185">Reference proteome</keyword>
<feature type="signal peptide" evidence="2">
    <location>
        <begin position="1"/>
        <end position="19"/>
    </location>
</feature>
<comment type="caution">
    <text evidence="3">The sequence shown here is derived from an EMBL/GenBank/DDBJ whole genome shotgun (WGS) entry which is preliminary data.</text>
</comment>
<feature type="region of interest" description="Disordered" evidence="1">
    <location>
        <begin position="14"/>
        <end position="36"/>
    </location>
</feature>
<feature type="chain" id="PRO_5047293770" evidence="2">
    <location>
        <begin position="20"/>
        <end position="782"/>
    </location>
</feature>
<sequence>MKRPLALALGMLLAGPSPAQSSPPQSSRGQAPSGQASADTETLLLDVCVDDACDGIAVVLVRGPQVLVESAALRKAGVQLDAGVATQRIDGRDFVPADAIGHGTRVAIDRALLRLDIQRPASALPLQRADFHAPPPQVDGMRDWSAVLDYAANIGSRRDARNLFVDGALSRGPWALRGDGQWRGDGGWRRGLTRLEFDQPHTLRRWTFGDQYALSPDPLGGSALLGGVGVARAFDLDPFLITFPQPYLDGVLQAPGTVEIYANGVLVGRQPLQAGPFSLQGLGLSPGRNDVELVLRDPFGGTRELSSASYYSASGLLAPGLSEYALRLGRMRPSPLEDRYRDDAVLAGYWRHGLNQAVTVGVRAESDRELRNLGAQAALRLPVGELSASLARSDGPGFGDGGGAAAFDYRYSNRVAGWSLGVRRYDRGYRRLGDNLVGDTIGRLRQPRGDAFAAIGWSPNARLSLQLHWNRNRWFDAGDDTRYGLDASLRLGVGARMYFAVARNDGDAGRDTVAQLGVSLALGRDNLNIGSRHDASGWGYGIDANRSRPTATGFGYSASLDHRDGAQYAFARGEYQGRHGRYALSVQDADGDSEASLLLGGALVAIGGRAFATPPVDNGFALVRVPGLAGVQVRRENLPVGITDDAGELLVRDLLPYYPNRIGYDDQDVPADWNTGPDAMTVAVPRHGGAVVAFQARPLRAIAGSLRLPQAGAATLHLRGAVHDYATRIGTSARYYIEDVEPGAYALEVELDAGARARCTLQVPVLAPGVTRLQPVVCTEEP</sequence>
<gene>
    <name evidence="3" type="ORF">MQC88_11730</name>
</gene>
<dbReference type="Gene3D" id="2.60.40.2610">
    <property type="entry name" value="Outer membrane usher protein FimD, plug domain"/>
    <property type="match status" value="1"/>
</dbReference>
<keyword evidence="2" id="KW-0732">Signal</keyword>
<dbReference type="InterPro" id="IPR042186">
    <property type="entry name" value="FimD_plug_dom"/>
</dbReference>
<name>A0ABT0A6Q2_9GAMM</name>
<dbReference type="EMBL" id="JALGCL010000004">
    <property type="protein sequence ID" value="MCJ0826613.1"/>
    <property type="molecule type" value="Genomic_DNA"/>
</dbReference>
<proteinExistence type="predicted"/>
<organism evidence="3 4">
    <name type="scientific">Cognatiluteimonas sedimenti</name>
    <dbReference type="NCBI Taxonomy" id="2927791"/>
    <lineage>
        <taxon>Bacteria</taxon>
        <taxon>Pseudomonadati</taxon>
        <taxon>Pseudomonadota</taxon>
        <taxon>Gammaproteobacteria</taxon>
        <taxon>Lysobacterales</taxon>
        <taxon>Lysobacteraceae</taxon>
        <taxon>Cognatiluteimonas</taxon>
    </lineage>
</organism>
<dbReference type="Pfam" id="PF00577">
    <property type="entry name" value="Usher"/>
    <property type="match status" value="1"/>
</dbReference>